<protein>
    <submittedName>
        <fullName evidence="1">Uncharacterized protein</fullName>
    </submittedName>
</protein>
<evidence type="ECO:0000313" key="1">
    <source>
        <dbReference type="EMBL" id="KAJ9069083.1"/>
    </source>
</evidence>
<sequence length="1689" mass="191595">MSTPPSSQRKPIKNMPASELAKDPKFIKFTAVVERTLTGFEAVAEWADVSSFLNKLLKSFEAYPQFNTIPHKLLLAKRLAQCLNPALPTGVHQKALSVYACVFQKIGNDNLAMDLPIYAYGLFPCMQYASMNIKPQLIGVYEKYILPLGQTLRPSTKSLLLAILPGIEEEGNEYFENVLFLLDLLCQSVGQSHYFQCIWLTILTSPKARQPALNFLSRRFPSVTSPEDVAFVLGNNSGLMVQAICASLEDKDPLVKRGILDLLVKFVPLQNKIISPTDLITLVKAVLSIFLLRDMSLNRRVYAWFLGEGESPEAIRTHLSEYSLDPISMALQEMLKDPNPTLADIRNPYSILIYLMDRPELGPLLLEMSFNDLLKAAFFQFTAWPELQNEVLQATGQFLETIDQYVVWASIYKDIKHIKIDRISSKSLEFYCFVIQALLTNTDAIEFVHLQCFSVTLLGLIKDIENKERFLQSEPQVIDILKMGTITFSRLPKDIFLIQHAPEKLQEPKQTLVELIDAYYGASADRVFVEEDLDALSFCAQGKGLFQELSRLVEAAVLVFAQTKNYDEHKIGFQLACGLLKQLTSFRLEPNKGLYFSAEPQFQKCATSLIRCCLHSKDITILTAAITSLVDLSLKGFSSPGLLTNQLIYGLLDRLWDFLHPVYGENHARVVELIWSLGQVFPLNLIEAHVARRVSIFASNIENFGWFWKFSIAKGHEPAKHFSQPLFVIIDALSDESVEVKQEAQAWLRTFLNSYPEVFNVVLDFLINKEFRRIVSPKLIGADPSGFDLIAIYETIPDLLQAEYLLSTLLNLTRSEGIKFIHVLETTQLTNYVVGGPTLEPQTNYLIFFVQVMMAFLATELSPAYGSEKMQQCIKLYCTIGQILQRWLPSLDPSANPLYPPLVTELLNILHNRLAHFIVEERMSPQVELLPVLSILKGLPASSFLPIDPSKWKDNLVHCSQHRFYPLAISNAQEAAESPPSVPHIISSLVLLSITEVHSGKTLQYWCDIFLSITPSCTSSSRFQEIVVPVLDYTLEKIRRPSHRNDVSILIDFACQMYRSLLDAGAVQLISPRVVALMVALAKSWAWIVDNTSGTLALSQTQEKIVSAAHCMAVHFPKEFHGSFVEAWLDTKNNISMLIKVPDFSLTSFFQDCLQLARKSISESSGSRRSSFRSYTITDLDSLEFLEALLSQLHTSTYGSLNSTWAPLLTFYKDTLYNLSNQKYLLYPLLRLYQQYSLHAGAAESIGDRKLKRDAQDTFQKLLDQLLTVVCKPLDQSSWLKLSTSRGQEDFNSERDNSDLLHVKQVMGFVDIHVLPMIQKHLVDNERVVGFLSNLVYYFIGPSMGNQHPCHKLALSMLKKICDWDFAFRCWKREVWDAFFDSDFFDQDPQHFETWIKLMQAALAQEKEKLPEVITKIATTPLNLFTSREAETLNRAMMLRRLSFLVFCGLKDNHIVHLPLIQEKIVELIKSNTPVLIQIEIFLCLRVLLCRFSSHHITSFWPILLTELVQIFQSVRKVSSLAAGSSPTNPALADALKPNLVLSVCKFLDTALTFQVEEFQIYQWLFINETLDFVSSKRDNHSMLDQLGSNPTTKPQTDAANLTRKPNLKMHKVTSIQELQPFFNSISSIVFSNTYYRLPPDDLDIEHLIIRDFHNDSNDTSPKSDKSELAETSEPNSPTFPGDGFLFQH</sequence>
<keyword evidence="2" id="KW-1185">Reference proteome</keyword>
<dbReference type="EMBL" id="QTSX02003660">
    <property type="protein sequence ID" value="KAJ9069083.1"/>
    <property type="molecule type" value="Genomic_DNA"/>
</dbReference>
<comment type="caution">
    <text evidence="1">The sequence shown here is derived from an EMBL/GenBank/DDBJ whole genome shotgun (WGS) entry which is preliminary data.</text>
</comment>
<proteinExistence type="predicted"/>
<evidence type="ECO:0000313" key="2">
    <source>
        <dbReference type="Proteomes" id="UP001165960"/>
    </source>
</evidence>
<gene>
    <name evidence="1" type="ORF">DSO57_1022104</name>
</gene>
<accession>A0ACC2T342</accession>
<name>A0ACC2T342_9FUNG</name>
<dbReference type="Proteomes" id="UP001165960">
    <property type="component" value="Unassembled WGS sequence"/>
</dbReference>
<organism evidence="1 2">
    <name type="scientific">Entomophthora muscae</name>
    <dbReference type="NCBI Taxonomy" id="34485"/>
    <lineage>
        <taxon>Eukaryota</taxon>
        <taxon>Fungi</taxon>
        <taxon>Fungi incertae sedis</taxon>
        <taxon>Zoopagomycota</taxon>
        <taxon>Entomophthoromycotina</taxon>
        <taxon>Entomophthoromycetes</taxon>
        <taxon>Entomophthorales</taxon>
        <taxon>Entomophthoraceae</taxon>
        <taxon>Entomophthora</taxon>
    </lineage>
</organism>
<reference evidence="1" key="1">
    <citation type="submission" date="2022-04" db="EMBL/GenBank/DDBJ databases">
        <title>Genome of the entomopathogenic fungus Entomophthora muscae.</title>
        <authorList>
            <person name="Elya C."/>
            <person name="Lovett B.R."/>
            <person name="Lee E."/>
            <person name="Macias A.M."/>
            <person name="Hajek A.E."/>
            <person name="De Bivort B.L."/>
            <person name="Kasson M.T."/>
            <person name="De Fine Licht H.H."/>
            <person name="Stajich J.E."/>
        </authorList>
    </citation>
    <scope>NUCLEOTIDE SEQUENCE</scope>
    <source>
        <strain evidence="1">Berkeley</strain>
    </source>
</reference>